<dbReference type="SUPFAM" id="SSF54975">
    <property type="entry name" value="Acylphosphatase/BLUF domain-like"/>
    <property type="match status" value="1"/>
</dbReference>
<proteinExistence type="predicted"/>
<evidence type="ECO:0000256" key="1">
    <source>
        <dbReference type="SAM" id="MobiDB-lite"/>
    </source>
</evidence>
<organism evidence="3 4">
    <name type="scientific">Szabonella alba</name>
    <dbReference type="NCBI Taxonomy" id="2804194"/>
    <lineage>
        <taxon>Bacteria</taxon>
        <taxon>Pseudomonadati</taxon>
        <taxon>Pseudomonadota</taxon>
        <taxon>Alphaproteobacteria</taxon>
        <taxon>Rhodobacterales</taxon>
        <taxon>Paracoccaceae</taxon>
        <taxon>Szabonella</taxon>
    </lineage>
</organism>
<dbReference type="GO" id="GO:0071949">
    <property type="term" value="F:FAD binding"/>
    <property type="evidence" value="ECO:0007669"/>
    <property type="project" value="InterPro"/>
</dbReference>
<dbReference type="GO" id="GO:0009882">
    <property type="term" value="F:blue light photoreceptor activity"/>
    <property type="evidence" value="ECO:0007669"/>
    <property type="project" value="InterPro"/>
</dbReference>
<gene>
    <name evidence="3" type="ORF">JL811_16485</name>
</gene>
<keyword evidence="4" id="KW-1185">Reference proteome</keyword>
<dbReference type="PROSITE" id="PS50925">
    <property type="entry name" value="BLUF"/>
    <property type="match status" value="1"/>
</dbReference>
<protein>
    <submittedName>
        <fullName evidence="3">BLUF domain-containing protein</fullName>
    </submittedName>
</protein>
<dbReference type="InterPro" id="IPR036046">
    <property type="entry name" value="Acylphosphatase-like_dom_sf"/>
</dbReference>
<dbReference type="RefSeq" id="WP_202689801.1">
    <property type="nucleotide sequence ID" value="NZ_JAESVN010000009.1"/>
</dbReference>
<dbReference type="EMBL" id="JAESVN010000009">
    <property type="protein sequence ID" value="MBL4918822.1"/>
    <property type="molecule type" value="Genomic_DNA"/>
</dbReference>
<dbReference type="Gene3D" id="3.30.70.100">
    <property type="match status" value="1"/>
</dbReference>
<feature type="region of interest" description="Disordered" evidence="1">
    <location>
        <begin position="146"/>
        <end position="168"/>
    </location>
</feature>
<comment type="caution">
    <text evidence="3">The sequence shown here is derived from an EMBL/GenBank/DDBJ whole genome shotgun (WGS) entry which is preliminary data.</text>
</comment>
<dbReference type="SMART" id="SM01034">
    <property type="entry name" value="BLUF"/>
    <property type="match status" value="1"/>
</dbReference>
<evidence type="ECO:0000313" key="3">
    <source>
        <dbReference type="EMBL" id="MBL4918822.1"/>
    </source>
</evidence>
<dbReference type="Proteomes" id="UP000648908">
    <property type="component" value="Unassembled WGS sequence"/>
</dbReference>
<dbReference type="AlphaFoldDB" id="A0A8K0VG94"/>
<feature type="domain" description="BLUF" evidence="2">
    <location>
        <begin position="7"/>
        <end position="99"/>
    </location>
</feature>
<accession>A0A8K0VG94</accession>
<evidence type="ECO:0000313" key="4">
    <source>
        <dbReference type="Proteomes" id="UP000648908"/>
    </source>
</evidence>
<dbReference type="Pfam" id="PF04940">
    <property type="entry name" value="BLUF"/>
    <property type="match status" value="1"/>
</dbReference>
<name>A0A8K0VG94_9RHOB</name>
<evidence type="ECO:0000259" key="2">
    <source>
        <dbReference type="PROSITE" id="PS50925"/>
    </source>
</evidence>
<dbReference type="InterPro" id="IPR007024">
    <property type="entry name" value="BLUF_domain"/>
</dbReference>
<sequence length="168" mass="18117">MSAVECHEKILYRSLPAHSDLHPSDTDILCSALRFNAANGITGYLLRTGNQFIQALHGPCGAIAALIERIAVDPRHSGFDLLIREETGPISPFSGWSLGYDHFMADFAGVGLLPGGTRPPLTPEMRAALFDRVVEAATEALEFGSGLPQARRPGESDADYLTRLESPV</sequence>
<reference evidence="3" key="1">
    <citation type="submission" date="2021-01" db="EMBL/GenBank/DDBJ databases">
        <title>Tabrizicola alba sp. nov. a motile alkaliphilic bacterium isolated from a soda lake.</title>
        <authorList>
            <person name="Szuroczki S."/>
            <person name="Abbaszade G."/>
            <person name="Schumann P."/>
            <person name="Toth E."/>
        </authorList>
    </citation>
    <scope>NUCLEOTIDE SEQUENCE</scope>
    <source>
        <strain evidence="3">DMG-N-6</strain>
    </source>
</reference>